<dbReference type="Pfam" id="PF04402">
    <property type="entry name" value="SIMPL"/>
    <property type="match status" value="1"/>
</dbReference>
<dbReference type="Proteomes" id="UP000473525">
    <property type="component" value="Unassembled WGS sequence"/>
</dbReference>
<keyword evidence="2" id="KW-0812">Transmembrane</keyword>
<protein>
    <submittedName>
        <fullName evidence="3">DUF541 domain-containing protein</fullName>
    </submittedName>
</protein>
<proteinExistence type="predicted"/>
<evidence type="ECO:0000256" key="1">
    <source>
        <dbReference type="SAM" id="MobiDB-lite"/>
    </source>
</evidence>
<evidence type="ECO:0000313" key="4">
    <source>
        <dbReference type="Proteomes" id="UP000473525"/>
    </source>
</evidence>
<dbReference type="PANTHER" id="PTHR34387">
    <property type="entry name" value="SLR1258 PROTEIN"/>
    <property type="match status" value="1"/>
</dbReference>
<name>A0A6L6XME6_9ACTN</name>
<feature type="region of interest" description="Disordered" evidence="1">
    <location>
        <begin position="57"/>
        <end position="80"/>
    </location>
</feature>
<feature type="compositionally biased region" description="Gly residues" evidence="1">
    <location>
        <begin position="1"/>
        <end position="10"/>
    </location>
</feature>
<evidence type="ECO:0000313" key="3">
    <source>
        <dbReference type="EMBL" id="MVQ47903.1"/>
    </source>
</evidence>
<organism evidence="3 4">
    <name type="scientific">Nocardioides agri</name>
    <dbReference type="NCBI Taxonomy" id="2682843"/>
    <lineage>
        <taxon>Bacteria</taxon>
        <taxon>Bacillati</taxon>
        <taxon>Actinomycetota</taxon>
        <taxon>Actinomycetes</taxon>
        <taxon>Propionibacteriales</taxon>
        <taxon>Nocardioidaceae</taxon>
        <taxon>Nocardioides</taxon>
    </lineage>
</organism>
<dbReference type="InterPro" id="IPR052022">
    <property type="entry name" value="26kDa_periplasmic_antigen"/>
</dbReference>
<keyword evidence="2" id="KW-1133">Transmembrane helix</keyword>
<evidence type="ECO:0000256" key="2">
    <source>
        <dbReference type="SAM" id="Phobius"/>
    </source>
</evidence>
<sequence>MTPSGHGAGWGRNRSAGRRVPPPMDRSNTLSTRALLLVVLVAVALVAAYLLGGRGPAAPAAADDQRAPAQAPRELTMTGTGEASAVPDRLGFTAHVHVTRPDLDDALAAANATMARVQAALVEHGVDERDLQTTGLSMDPVYAYHPYDPPTIVGYRVSQRARVLVQPLSEGGAAVGAAVEAGGNDVRVDSLRLLVSDADAVMARARTAAVDEARAKAEEYAAASGQDLGDVLTLREVRAVPVPTPVVPDAALAYRRASDVPIRAGREEGKVTVRIVWALG</sequence>
<dbReference type="InterPro" id="IPR007497">
    <property type="entry name" value="SIMPL/DUF541"/>
</dbReference>
<dbReference type="Gene3D" id="3.30.70.2970">
    <property type="entry name" value="Protein of unknown function (DUF541), domain 2"/>
    <property type="match status" value="1"/>
</dbReference>
<feature type="compositionally biased region" description="Low complexity" evidence="1">
    <location>
        <begin position="57"/>
        <end position="73"/>
    </location>
</feature>
<feature type="region of interest" description="Disordered" evidence="1">
    <location>
        <begin position="1"/>
        <end position="26"/>
    </location>
</feature>
<dbReference type="GO" id="GO:0006974">
    <property type="term" value="P:DNA damage response"/>
    <property type="evidence" value="ECO:0007669"/>
    <property type="project" value="TreeGrafter"/>
</dbReference>
<feature type="transmembrane region" description="Helical" evidence="2">
    <location>
        <begin position="34"/>
        <end position="52"/>
    </location>
</feature>
<dbReference type="AlphaFoldDB" id="A0A6L6XME6"/>
<dbReference type="PANTHER" id="PTHR34387:SF1">
    <property type="entry name" value="PERIPLASMIC IMMUNOGENIC PROTEIN"/>
    <property type="match status" value="1"/>
</dbReference>
<comment type="caution">
    <text evidence="3">The sequence shown here is derived from an EMBL/GenBank/DDBJ whole genome shotgun (WGS) entry which is preliminary data.</text>
</comment>
<accession>A0A6L6XME6</accession>
<reference evidence="3 4" key="1">
    <citation type="submission" date="2019-12" db="EMBL/GenBank/DDBJ databases">
        <authorList>
            <person name="Huq M.A."/>
        </authorList>
    </citation>
    <scope>NUCLEOTIDE SEQUENCE [LARGE SCALE GENOMIC DNA]</scope>
    <source>
        <strain evidence="3 4">MAH-18</strain>
    </source>
</reference>
<gene>
    <name evidence="3" type="ORF">GON03_01825</name>
</gene>
<keyword evidence="2" id="KW-0472">Membrane</keyword>
<keyword evidence="4" id="KW-1185">Reference proteome</keyword>
<dbReference type="EMBL" id="WSEK01000004">
    <property type="protein sequence ID" value="MVQ47903.1"/>
    <property type="molecule type" value="Genomic_DNA"/>
</dbReference>
<dbReference type="Gene3D" id="3.30.110.170">
    <property type="entry name" value="Protein of unknown function (DUF541), domain 1"/>
    <property type="match status" value="1"/>
</dbReference>